<comment type="caution">
    <text evidence="3">The sequence shown here is derived from an EMBL/GenBank/DDBJ whole genome shotgun (WGS) entry which is preliminary data.</text>
</comment>
<dbReference type="AlphaFoldDB" id="A0A367Q695"/>
<proteinExistence type="predicted"/>
<feature type="domain" description="Vanadium-dependent haloperoxidase NapH1-like second helical-bundle" evidence="2">
    <location>
        <begin position="305"/>
        <end position="497"/>
    </location>
</feature>
<dbReference type="Proteomes" id="UP000252107">
    <property type="component" value="Unassembled WGS sequence"/>
</dbReference>
<dbReference type="InterPro" id="IPR049283">
    <property type="entry name" value="DUF6851"/>
</dbReference>
<protein>
    <recommendedName>
        <fullName evidence="5">Phosphoesterase</fullName>
    </recommendedName>
</protein>
<evidence type="ECO:0008006" key="5">
    <source>
        <dbReference type="Google" id="ProtNLM"/>
    </source>
</evidence>
<name>A0A367Q695_9NOSO</name>
<dbReference type="InterPro" id="IPR036938">
    <property type="entry name" value="PAP2/HPO_sf"/>
</dbReference>
<dbReference type="GO" id="GO:0004601">
    <property type="term" value="F:peroxidase activity"/>
    <property type="evidence" value="ECO:0007669"/>
    <property type="project" value="InterPro"/>
</dbReference>
<dbReference type="PANTHER" id="PTHR34599">
    <property type="entry name" value="PEROXIDASE-RELATED"/>
    <property type="match status" value="1"/>
</dbReference>
<dbReference type="CDD" id="cd03398">
    <property type="entry name" value="PAP2_haloperoxidase"/>
    <property type="match status" value="1"/>
</dbReference>
<dbReference type="InterPro" id="IPR052559">
    <property type="entry name" value="V-haloperoxidase"/>
</dbReference>
<dbReference type="Pfam" id="PF22778">
    <property type="entry name" value="VCPO_2nd"/>
    <property type="match status" value="1"/>
</dbReference>
<reference evidence="3" key="1">
    <citation type="submission" date="2016-04" db="EMBL/GenBank/DDBJ databases">
        <authorList>
            <person name="Tabuchi Yagui T.R."/>
        </authorList>
    </citation>
    <scope>NUCLEOTIDE SEQUENCE [LARGE SCALE GENOMIC DNA]</scope>
    <source>
        <strain evidence="3">NIES-26</strain>
    </source>
</reference>
<evidence type="ECO:0000259" key="2">
    <source>
        <dbReference type="Pfam" id="PF22778"/>
    </source>
</evidence>
<accession>A0A367Q695</accession>
<organism evidence="3 4">
    <name type="scientific">Nostoc minutum NIES-26</name>
    <dbReference type="NCBI Taxonomy" id="1844469"/>
    <lineage>
        <taxon>Bacteria</taxon>
        <taxon>Bacillati</taxon>
        <taxon>Cyanobacteriota</taxon>
        <taxon>Cyanophyceae</taxon>
        <taxon>Nostocales</taxon>
        <taxon>Nostocaceae</taxon>
        <taxon>Nostoc</taxon>
    </lineage>
</organism>
<keyword evidence="4" id="KW-1185">Reference proteome</keyword>
<dbReference type="Gene3D" id="1.20.144.10">
    <property type="entry name" value="Phosphatidic acid phosphatase type 2/haloperoxidase"/>
    <property type="match status" value="1"/>
</dbReference>
<gene>
    <name evidence="3" type="ORF">A6770_32100</name>
</gene>
<evidence type="ECO:0000313" key="3">
    <source>
        <dbReference type="EMBL" id="RCJ19301.1"/>
    </source>
</evidence>
<evidence type="ECO:0000313" key="4">
    <source>
        <dbReference type="Proteomes" id="UP000252107"/>
    </source>
</evidence>
<sequence length="530" mass="58942">MMEMSLLFNKKLIFVLCGLVSTWTFSPIRTLAIDFSLSPEEDDPVLLWNQITLQAISNTTLGPTPASRALGMVHTSIFDAWAAYDPVAIGTQLGDTLQVLPDLITVENKRQAINYAAYNTLVDLFPTQKPLFNDLMNKQGYDYSVTSTDINTAAGIGNFVAQKLLDFRHIDGSNQLNNYADTSGYKPVNTWDKIIDPNHWQPLSVDNGQNVQKFLTPHWGNVTPFALKSGEQFLPPSPAQFGTQKYIDQALEIIEYSAELTDEQKVIAEYWADGPHTELPPGHWNLFGEFVSVRDGLSLDDNVKLFFGLSNAVFDAGVAVWDAKEYYDYVRPITAIRYLASNHLLPDDNPYVRTNPETGIQEIFTWGGPDQGSKWIDGSTWLPYQKISFVTPPFAEYVSGHSAYSAAGAEILKRFTGSDDFGGCHTQLANSSTFESNTPAVEVQLCWDTFSNAADEAGISRRYGGIHFEDGDIYGRTIGRKVGTAVWDKTQFYINGGKQAQNIPEPTPVLGLLASAILSFFYHFNQNKIK</sequence>
<dbReference type="Pfam" id="PF21167">
    <property type="entry name" value="DUF6851"/>
    <property type="match status" value="1"/>
</dbReference>
<dbReference type="InterPro" id="IPR055161">
    <property type="entry name" value="NapH1-like_2nd"/>
</dbReference>
<dbReference type="SUPFAM" id="SSF48317">
    <property type="entry name" value="Acid phosphatase/Vanadium-dependent haloperoxidase"/>
    <property type="match status" value="1"/>
</dbReference>
<dbReference type="Gene3D" id="1.10.606.10">
    <property type="entry name" value="Vanadium-containing Chloroperoxidase, domain 2"/>
    <property type="match status" value="1"/>
</dbReference>
<dbReference type="InterPro" id="IPR016119">
    <property type="entry name" value="Br/Cl_peroxidase_C"/>
</dbReference>
<dbReference type="EMBL" id="LXQD01000341">
    <property type="protein sequence ID" value="RCJ19301.1"/>
    <property type="molecule type" value="Genomic_DNA"/>
</dbReference>
<dbReference type="PANTHER" id="PTHR34599:SF2">
    <property type="entry name" value="TRAF-TYPE DOMAIN-CONTAINING PROTEIN"/>
    <property type="match status" value="1"/>
</dbReference>
<evidence type="ECO:0000259" key="1">
    <source>
        <dbReference type="Pfam" id="PF21167"/>
    </source>
</evidence>
<feature type="domain" description="DUF6851" evidence="1">
    <location>
        <begin position="72"/>
        <end position="202"/>
    </location>
</feature>